<feature type="region of interest" description="Disordered" evidence="1">
    <location>
        <begin position="141"/>
        <end position="162"/>
    </location>
</feature>
<organism evidence="2 3">
    <name type="scientific">Mycena indigotica</name>
    <dbReference type="NCBI Taxonomy" id="2126181"/>
    <lineage>
        <taxon>Eukaryota</taxon>
        <taxon>Fungi</taxon>
        <taxon>Dikarya</taxon>
        <taxon>Basidiomycota</taxon>
        <taxon>Agaricomycotina</taxon>
        <taxon>Agaricomycetes</taxon>
        <taxon>Agaricomycetidae</taxon>
        <taxon>Agaricales</taxon>
        <taxon>Marasmiineae</taxon>
        <taxon>Mycenaceae</taxon>
        <taxon>Mycena</taxon>
    </lineage>
</organism>
<protein>
    <submittedName>
        <fullName evidence="2">Uncharacterized protein</fullName>
    </submittedName>
</protein>
<sequence length="162" mass="17694">MRADATPVRRLSSEDSDAASLTLALGTLLGGEALTHLGRSFDADNSLAHLPADANPKQLPPTAGAPPLPLDERAKDDWGSFDTCVQFEFAEFIFKRQEMAGDSINQLAQFLATLYPPEDPFFNNHRHLYVMIDEIQQDDIPGSCSLSSTPARVPRQAKSPRG</sequence>
<keyword evidence="3" id="KW-1185">Reference proteome</keyword>
<gene>
    <name evidence="2" type="ORF">MIND_00648900</name>
</gene>
<dbReference type="GeneID" id="59345736"/>
<name>A0A8H6W3E4_9AGAR</name>
<dbReference type="RefSeq" id="XP_037221141.1">
    <property type="nucleotide sequence ID" value="XM_037363220.1"/>
</dbReference>
<dbReference type="OrthoDB" id="3199698at2759"/>
<comment type="caution">
    <text evidence="2">The sequence shown here is derived from an EMBL/GenBank/DDBJ whole genome shotgun (WGS) entry which is preliminary data.</text>
</comment>
<dbReference type="AlphaFoldDB" id="A0A8H6W3E4"/>
<evidence type="ECO:0000313" key="3">
    <source>
        <dbReference type="Proteomes" id="UP000636479"/>
    </source>
</evidence>
<proteinExistence type="predicted"/>
<reference evidence="2" key="1">
    <citation type="submission" date="2020-05" db="EMBL/GenBank/DDBJ databases">
        <title>Mycena genomes resolve the evolution of fungal bioluminescence.</title>
        <authorList>
            <person name="Tsai I.J."/>
        </authorList>
    </citation>
    <scope>NUCLEOTIDE SEQUENCE</scope>
    <source>
        <strain evidence="2">171206Taipei</strain>
    </source>
</reference>
<feature type="region of interest" description="Disordered" evidence="1">
    <location>
        <begin position="51"/>
        <end position="73"/>
    </location>
</feature>
<dbReference type="EMBL" id="JACAZF010000005">
    <property type="protein sequence ID" value="KAF7304169.1"/>
    <property type="molecule type" value="Genomic_DNA"/>
</dbReference>
<evidence type="ECO:0000313" key="2">
    <source>
        <dbReference type="EMBL" id="KAF7304169.1"/>
    </source>
</evidence>
<dbReference type="Proteomes" id="UP000636479">
    <property type="component" value="Unassembled WGS sequence"/>
</dbReference>
<accession>A0A8H6W3E4</accession>
<evidence type="ECO:0000256" key="1">
    <source>
        <dbReference type="SAM" id="MobiDB-lite"/>
    </source>
</evidence>